<feature type="compositionally biased region" description="Pro residues" evidence="1">
    <location>
        <begin position="22"/>
        <end position="32"/>
    </location>
</feature>
<gene>
    <name evidence="2" type="ORF">BT63DRAFT_452259</name>
</gene>
<organism evidence="2 3">
    <name type="scientific">Microthyrium microscopicum</name>
    <dbReference type="NCBI Taxonomy" id="703497"/>
    <lineage>
        <taxon>Eukaryota</taxon>
        <taxon>Fungi</taxon>
        <taxon>Dikarya</taxon>
        <taxon>Ascomycota</taxon>
        <taxon>Pezizomycotina</taxon>
        <taxon>Dothideomycetes</taxon>
        <taxon>Dothideomycetes incertae sedis</taxon>
        <taxon>Microthyriales</taxon>
        <taxon>Microthyriaceae</taxon>
        <taxon>Microthyrium</taxon>
    </lineage>
</organism>
<evidence type="ECO:0000313" key="3">
    <source>
        <dbReference type="Proteomes" id="UP000799302"/>
    </source>
</evidence>
<feature type="compositionally biased region" description="Basic and acidic residues" evidence="1">
    <location>
        <begin position="345"/>
        <end position="366"/>
    </location>
</feature>
<feature type="compositionally biased region" description="Basic and acidic residues" evidence="1">
    <location>
        <begin position="824"/>
        <end position="848"/>
    </location>
</feature>
<name>A0A6A6UJU6_9PEZI</name>
<reference evidence="2" key="1">
    <citation type="journal article" date="2020" name="Stud. Mycol.">
        <title>101 Dothideomycetes genomes: a test case for predicting lifestyles and emergence of pathogens.</title>
        <authorList>
            <person name="Haridas S."/>
            <person name="Albert R."/>
            <person name="Binder M."/>
            <person name="Bloem J."/>
            <person name="Labutti K."/>
            <person name="Salamov A."/>
            <person name="Andreopoulos B."/>
            <person name="Baker S."/>
            <person name="Barry K."/>
            <person name="Bills G."/>
            <person name="Bluhm B."/>
            <person name="Cannon C."/>
            <person name="Castanera R."/>
            <person name="Culley D."/>
            <person name="Daum C."/>
            <person name="Ezra D."/>
            <person name="Gonzalez J."/>
            <person name="Henrissat B."/>
            <person name="Kuo A."/>
            <person name="Liang C."/>
            <person name="Lipzen A."/>
            <person name="Lutzoni F."/>
            <person name="Magnuson J."/>
            <person name="Mondo S."/>
            <person name="Nolan M."/>
            <person name="Ohm R."/>
            <person name="Pangilinan J."/>
            <person name="Park H.-J."/>
            <person name="Ramirez L."/>
            <person name="Alfaro M."/>
            <person name="Sun H."/>
            <person name="Tritt A."/>
            <person name="Yoshinaga Y."/>
            <person name="Zwiers L.-H."/>
            <person name="Turgeon B."/>
            <person name="Goodwin S."/>
            <person name="Spatafora J."/>
            <person name="Crous P."/>
            <person name="Grigoriev I."/>
        </authorList>
    </citation>
    <scope>NUCLEOTIDE SEQUENCE</scope>
    <source>
        <strain evidence="2">CBS 115976</strain>
    </source>
</reference>
<feature type="compositionally biased region" description="Polar residues" evidence="1">
    <location>
        <begin position="152"/>
        <end position="161"/>
    </location>
</feature>
<dbReference type="EMBL" id="MU004232">
    <property type="protein sequence ID" value="KAF2671753.1"/>
    <property type="molecule type" value="Genomic_DNA"/>
</dbReference>
<feature type="compositionally biased region" description="Polar residues" evidence="1">
    <location>
        <begin position="992"/>
        <end position="1006"/>
    </location>
</feature>
<feature type="compositionally biased region" description="Polar residues" evidence="1">
    <location>
        <begin position="42"/>
        <end position="68"/>
    </location>
</feature>
<feature type="compositionally biased region" description="Basic and acidic residues" evidence="1">
    <location>
        <begin position="452"/>
        <end position="465"/>
    </location>
</feature>
<dbReference type="OrthoDB" id="4152802at2759"/>
<feature type="compositionally biased region" description="Basic and acidic residues" evidence="1">
    <location>
        <begin position="178"/>
        <end position="188"/>
    </location>
</feature>
<feature type="compositionally biased region" description="Low complexity" evidence="1">
    <location>
        <begin position="800"/>
        <end position="811"/>
    </location>
</feature>
<feature type="compositionally biased region" description="Polar residues" evidence="1">
    <location>
        <begin position="676"/>
        <end position="688"/>
    </location>
</feature>
<keyword evidence="3" id="KW-1185">Reference proteome</keyword>
<feature type="compositionally biased region" description="Basic and acidic residues" evidence="1">
    <location>
        <begin position="646"/>
        <end position="660"/>
    </location>
</feature>
<feature type="compositionally biased region" description="Basic residues" evidence="1">
    <location>
        <begin position="384"/>
        <end position="398"/>
    </location>
</feature>
<feature type="region of interest" description="Disordered" evidence="1">
    <location>
        <begin position="861"/>
        <end position="888"/>
    </location>
</feature>
<feature type="compositionally biased region" description="Basic and acidic residues" evidence="1">
    <location>
        <begin position="297"/>
        <end position="307"/>
    </location>
</feature>
<evidence type="ECO:0000313" key="2">
    <source>
        <dbReference type="EMBL" id="KAF2671753.1"/>
    </source>
</evidence>
<feature type="compositionally biased region" description="Basic and acidic residues" evidence="1">
    <location>
        <begin position="315"/>
        <end position="338"/>
    </location>
</feature>
<feature type="region of interest" description="Disordered" evidence="1">
    <location>
        <begin position="558"/>
        <end position="848"/>
    </location>
</feature>
<protein>
    <submittedName>
        <fullName evidence="2">Uncharacterized protein</fullName>
    </submittedName>
</protein>
<feature type="region of interest" description="Disordered" evidence="1">
    <location>
        <begin position="136"/>
        <end position="247"/>
    </location>
</feature>
<feature type="compositionally biased region" description="Polar residues" evidence="1">
    <location>
        <begin position="222"/>
        <end position="231"/>
    </location>
</feature>
<dbReference type="Proteomes" id="UP000799302">
    <property type="component" value="Unassembled WGS sequence"/>
</dbReference>
<feature type="compositionally biased region" description="Polar residues" evidence="1">
    <location>
        <begin position="570"/>
        <end position="584"/>
    </location>
</feature>
<feature type="region of interest" description="Disordered" evidence="1">
    <location>
        <begin position="949"/>
        <end position="1006"/>
    </location>
</feature>
<proteinExistence type="predicted"/>
<sequence length="1006" mass="111197">MAIWPFGKRSRRESQADELPTNIPPSHPPSEPAPSSKRRPSKGSNQRSRRGTASTKQGDTGMMQSSTLDPIAPVSPMNSQFAHRRPSRMSQNSVEDITALPQSRRLRTSPHLRPATRETADIPYDFRLQSSHSRLATPNQPLQMPPGHSNKKSILSRTPSQKRIHTDINRKLSKKRRGSDPVREEEIRIMSAPAVSPRPRGRGDGGILRKDSKRLRDGLNRNFDNPVSNISLPRPDSGMSSRHSGTDGRMYRISIRDMLSPRPVIKVSDPYMMNTGYPHLSSKSVGAKHQQASSGKEPVKKGKRVDDIADDLDSGELRAAMERETRRKEKKGERDAEKLRRRLERRAEKDRAREEAGEDGTDHDIGPADVATTGVAGTVVAARAGKRHRERRRTRSRSRSGAERPAGLGVDAPQLPEISRDTPMEDVSEPTREPFPQLQPVHEQPSPLEHPQTSREHHNIPEDPRPSMSSPEPVLDFGSVEAPEEFMPSKAVVDSHVEHSTPEEPKQEHRVSPLLPTDSDEIPGLPLLGMGSDIETPVSSPFASSFPSHLHDAEVAVPPTIHRDPIGKYSSFSPQMPQHANQGMSEPVTALPQVPESIRNEPVNVEEEVTEKKRKRRPSLLLSFFRRGDKRKSRDRSTSDATSNKRRSDAAFKVIWRDDQATPVEGHGTQAIPSGASHQRASLSQDGSSRIAPSVRSHSRFQEDLPGLKIHALENNQLPSPPESRVHSPHPDPGQLHMDLSRGAMITPISHHRISEQSAYDPEDDGPRGKSPGRLSNPLTRSLASVDSEGSWLTGKPAKRGLSSRSGTLRSPASLRESVSQRNSDSHRDHRQSGRNTPTEDAHETVIDDDYYRRLTALKDELHSNEETTPQRYHFEEPSFVNRTPSGEVGARGVYGDLADEPGTNFKVYGELARQPAIKKGIRIQSSEGLLKDVLAAGDSDAALSKELKVDHEDDGISPGTEEPLLQRATSVKHTRTPSAKLVEVSRKGSTEPLNTKSSSGATITQ</sequence>
<feature type="region of interest" description="Disordered" evidence="1">
    <location>
        <begin position="278"/>
        <end position="533"/>
    </location>
</feature>
<accession>A0A6A6UJU6</accession>
<feature type="region of interest" description="Disordered" evidence="1">
    <location>
        <begin position="1"/>
        <end position="103"/>
    </location>
</feature>
<dbReference type="AlphaFoldDB" id="A0A6A6UJU6"/>
<feature type="compositionally biased region" description="Basic and acidic residues" evidence="1">
    <location>
        <begin position="201"/>
        <end position="219"/>
    </location>
</feature>
<feature type="compositionally biased region" description="Basic and acidic residues" evidence="1">
    <location>
        <begin position="493"/>
        <end position="511"/>
    </location>
</feature>
<evidence type="ECO:0000256" key="1">
    <source>
        <dbReference type="SAM" id="MobiDB-lite"/>
    </source>
</evidence>
<feature type="compositionally biased region" description="Low complexity" evidence="1">
    <location>
        <begin position="368"/>
        <end position="383"/>
    </location>
</feature>